<evidence type="ECO:0000313" key="2">
    <source>
        <dbReference type="Proteomes" id="UP000273145"/>
    </source>
</evidence>
<dbReference type="GO" id="GO:0043937">
    <property type="term" value="P:regulation of sporulation"/>
    <property type="evidence" value="ECO:0007669"/>
    <property type="project" value="InterPro"/>
</dbReference>
<gene>
    <name evidence="1" type="ORF">EIM92_20180</name>
</gene>
<dbReference type="AlphaFoldDB" id="A0A3Q8S6A3"/>
<evidence type="ECO:0000313" key="1">
    <source>
        <dbReference type="EMBL" id="AZK48205.1"/>
    </source>
</evidence>
<protein>
    <submittedName>
        <fullName evidence="1">Aspartyl-phosphate phosphatase Spo0E family protein</fullName>
    </submittedName>
</protein>
<organism evidence="1 2">
    <name type="scientific">Paenibacillus lentus</name>
    <dbReference type="NCBI Taxonomy" id="1338368"/>
    <lineage>
        <taxon>Bacteria</taxon>
        <taxon>Bacillati</taxon>
        <taxon>Bacillota</taxon>
        <taxon>Bacilli</taxon>
        <taxon>Bacillales</taxon>
        <taxon>Paenibacillaceae</taxon>
        <taxon>Paenibacillus</taxon>
    </lineage>
</organism>
<accession>A0A3Q8S6A3</accession>
<proteinExistence type="predicted"/>
<dbReference type="GO" id="GO:0046983">
    <property type="term" value="F:protein dimerization activity"/>
    <property type="evidence" value="ECO:0007669"/>
    <property type="project" value="InterPro"/>
</dbReference>
<dbReference type="Proteomes" id="UP000273145">
    <property type="component" value="Chromosome"/>
</dbReference>
<sequence length="81" mass="9246">MPYKMIGGHITEGSATNQWIDDEGQTISPQALTLEDEIQLLRTRMEEIFLVEKSFTSDIVIEISSLLDLKINEFMKSQKAK</sequence>
<dbReference type="OrthoDB" id="2666800at2"/>
<dbReference type="RefSeq" id="WP_125084366.1">
    <property type="nucleotide sequence ID" value="NZ_CP034248.1"/>
</dbReference>
<dbReference type="KEGG" id="plen:EIM92_20180"/>
<dbReference type="InterPro" id="IPR037208">
    <property type="entry name" value="Spo0E-like_sf"/>
</dbReference>
<dbReference type="SUPFAM" id="SSF140500">
    <property type="entry name" value="BAS1536-like"/>
    <property type="match status" value="1"/>
</dbReference>
<name>A0A3Q8S6A3_9BACL</name>
<dbReference type="Pfam" id="PF09388">
    <property type="entry name" value="SpoOE-like"/>
    <property type="match status" value="1"/>
</dbReference>
<dbReference type="Gene3D" id="4.10.280.10">
    <property type="entry name" value="Helix-loop-helix DNA-binding domain"/>
    <property type="match status" value="1"/>
</dbReference>
<dbReference type="EMBL" id="CP034248">
    <property type="protein sequence ID" value="AZK48205.1"/>
    <property type="molecule type" value="Genomic_DNA"/>
</dbReference>
<reference evidence="1 2" key="1">
    <citation type="submission" date="2018-11" db="EMBL/GenBank/DDBJ databases">
        <title>Genome sequencing of Paenibacillus lentus DSM25539(T).</title>
        <authorList>
            <person name="Kook J.-K."/>
            <person name="Park S.-N."/>
            <person name="Lim Y.K."/>
        </authorList>
    </citation>
    <scope>NUCLEOTIDE SEQUENCE [LARGE SCALE GENOMIC DNA]</scope>
    <source>
        <strain evidence="1 2">DSM 25539</strain>
    </source>
</reference>
<dbReference type="InterPro" id="IPR036638">
    <property type="entry name" value="HLH_DNA-bd_sf"/>
</dbReference>
<dbReference type="InterPro" id="IPR018540">
    <property type="entry name" value="Spo0E-like"/>
</dbReference>
<keyword evidence="2" id="KW-1185">Reference proteome</keyword>